<dbReference type="Pfam" id="PF00392">
    <property type="entry name" value="GntR"/>
    <property type="match status" value="1"/>
</dbReference>
<evidence type="ECO:0000256" key="1">
    <source>
        <dbReference type="ARBA" id="ARBA00023015"/>
    </source>
</evidence>
<organism evidence="5 6">
    <name type="scientific">Arthrobacter flavus</name>
    <dbReference type="NCBI Taxonomy" id="95172"/>
    <lineage>
        <taxon>Bacteria</taxon>
        <taxon>Bacillati</taxon>
        <taxon>Actinomycetota</taxon>
        <taxon>Actinomycetes</taxon>
        <taxon>Micrococcales</taxon>
        <taxon>Micrococcaceae</taxon>
        <taxon>Arthrobacter</taxon>
    </lineage>
</organism>
<keyword evidence="3" id="KW-0804">Transcription</keyword>
<evidence type="ECO:0000256" key="3">
    <source>
        <dbReference type="ARBA" id="ARBA00023163"/>
    </source>
</evidence>
<name>A0ABW4Q852_9MICC</name>
<dbReference type="SMART" id="SM00345">
    <property type="entry name" value="HTH_GNTR"/>
    <property type="match status" value="1"/>
</dbReference>
<keyword evidence="2" id="KW-0238">DNA-binding</keyword>
<dbReference type="InterPro" id="IPR036388">
    <property type="entry name" value="WH-like_DNA-bd_sf"/>
</dbReference>
<dbReference type="RefSeq" id="WP_343878482.1">
    <property type="nucleotide sequence ID" value="NZ_BAAAIJ010000019.1"/>
</dbReference>
<evidence type="ECO:0000259" key="4">
    <source>
        <dbReference type="PROSITE" id="PS50949"/>
    </source>
</evidence>
<dbReference type="PANTHER" id="PTHR38445">
    <property type="entry name" value="HTH-TYPE TRANSCRIPTIONAL REPRESSOR YTRA"/>
    <property type="match status" value="1"/>
</dbReference>
<dbReference type="CDD" id="cd07377">
    <property type="entry name" value="WHTH_GntR"/>
    <property type="match status" value="1"/>
</dbReference>
<evidence type="ECO:0000313" key="6">
    <source>
        <dbReference type="Proteomes" id="UP001597307"/>
    </source>
</evidence>
<reference evidence="6" key="1">
    <citation type="journal article" date="2019" name="Int. J. Syst. Evol. Microbiol.">
        <title>The Global Catalogue of Microorganisms (GCM) 10K type strain sequencing project: providing services to taxonomists for standard genome sequencing and annotation.</title>
        <authorList>
            <consortium name="The Broad Institute Genomics Platform"/>
            <consortium name="The Broad Institute Genome Sequencing Center for Infectious Disease"/>
            <person name="Wu L."/>
            <person name="Ma J."/>
        </authorList>
    </citation>
    <scope>NUCLEOTIDE SEQUENCE [LARGE SCALE GENOMIC DNA]</scope>
    <source>
        <strain evidence="6">JCM 11496</strain>
    </source>
</reference>
<evidence type="ECO:0000256" key="2">
    <source>
        <dbReference type="ARBA" id="ARBA00023125"/>
    </source>
</evidence>
<dbReference type="Proteomes" id="UP001597307">
    <property type="component" value="Unassembled WGS sequence"/>
</dbReference>
<dbReference type="InterPro" id="IPR036390">
    <property type="entry name" value="WH_DNA-bd_sf"/>
</dbReference>
<keyword evidence="6" id="KW-1185">Reference proteome</keyword>
<proteinExistence type="predicted"/>
<gene>
    <name evidence="5" type="ORF">ACFSFX_09705</name>
</gene>
<keyword evidence="1" id="KW-0805">Transcription regulation</keyword>
<sequence>MISVDPTSSISPTEQVRSQLEALIRTGQLTEDSRLPTVRQLAADLRVAIGTVAKAYKELEHVGLIRTGRAAGTRVNAGFITTPTVLTAAQAFARTARDAGLNLDQAQGILSTGWGSYSKSS</sequence>
<dbReference type="Gene3D" id="1.10.10.10">
    <property type="entry name" value="Winged helix-like DNA-binding domain superfamily/Winged helix DNA-binding domain"/>
    <property type="match status" value="1"/>
</dbReference>
<dbReference type="PANTHER" id="PTHR38445:SF9">
    <property type="entry name" value="HTH-TYPE TRANSCRIPTIONAL REPRESSOR YTRA"/>
    <property type="match status" value="1"/>
</dbReference>
<comment type="caution">
    <text evidence="5">The sequence shown here is derived from an EMBL/GenBank/DDBJ whole genome shotgun (WGS) entry which is preliminary data.</text>
</comment>
<dbReference type="SUPFAM" id="SSF46785">
    <property type="entry name" value="Winged helix' DNA-binding domain"/>
    <property type="match status" value="1"/>
</dbReference>
<evidence type="ECO:0000313" key="5">
    <source>
        <dbReference type="EMBL" id="MFD1846872.1"/>
    </source>
</evidence>
<feature type="domain" description="HTH gntR-type" evidence="4">
    <location>
        <begin position="10"/>
        <end position="78"/>
    </location>
</feature>
<dbReference type="PROSITE" id="PS50949">
    <property type="entry name" value="HTH_GNTR"/>
    <property type="match status" value="1"/>
</dbReference>
<accession>A0ABW4Q852</accession>
<dbReference type="EMBL" id="JBHUGA010000032">
    <property type="protein sequence ID" value="MFD1846872.1"/>
    <property type="molecule type" value="Genomic_DNA"/>
</dbReference>
<protein>
    <submittedName>
        <fullName evidence="5">GntR family transcriptional regulator</fullName>
    </submittedName>
</protein>
<dbReference type="InterPro" id="IPR000524">
    <property type="entry name" value="Tscrpt_reg_HTH_GntR"/>
</dbReference>